<dbReference type="CDD" id="cd08070">
    <property type="entry name" value="MPN_like"/>
    <property type="match status" value="1"/>
</dbReference>
<keyword evidence="3" id="KW-0378">Hydrolase</keyword>
<dbReference type="EMBL" id="UINC01009030">
    <property type="protein sequence ID" value="SVA40572.1"/>
    <property type="molecule type" value="Genomic_DNA"/>
</dbReference>
<dbReference type="GO" id="GO:0008270">
    <property type="term" value="F:zinc ion binding"/>
    <property type="evidence" value="ECO:0007669"/>
    <property type="project" value="TreeGrafter"/>
</dbReference>
<evidence type="ECO:0000313" key="7">
    <source>
        <dbReference type="EMBL" id="SVA40572.1"/>
    </source>
</evidence>
<evidence type="ECO:0000256" key="1">
    <source>
        <dbReference type="ARBA" id="ARBA00022670"/>
    </source>
</evidence>
<keyword evidence="5" id="KW-0482">Metalloprotease</keyword>
<feature type="domain" description="JAB" evidence="6">
    <location>
        <begin position="2"/>
        <end position="117"/>
    </location>
</feature>
<gene>
    <name evidence="7" type="ORF">METZ01_LOCUS93426</name>
</gene>
<dbReference type="Gene3D" id="3.40.140.10">
    <property type="entry name" value="Cytidine Deaminase, domain 2"/>
    <property type="match status" value="1"/>
</dbReference>
<sequence>MLKQISDHAKSDFPDECCGIILNDGEQDFLRQCTNIQNQLHLEDPSVYPRDARTAYQIDPKELLEICKESEAKSRPIKAFYHSHPNHHAYFSEKDKADATMWDEPLYPDASYIVIPVYGGNSEEQILGNIRVYTWDLNIGDYLESEIESSDG</sequence>
<keyword evidence="4" id="KW-0862">Zinc</keyword>
<evidence type="ECO:0000256" key="5">
    <source>
        <dbReference type="ARBA" id="ARBA00023049"/>
    </source>
</evidence>
<dbReference type="PANTHER" id="PTHR34858:SF1">
    <property type="entry name" value="CYSO-CYSTEINE PEPTIDASE"/>
    <property type="match status" value="1"/>
</dbReference>
<evidence type="ECO:0000259" key="6">
    <source>
        <dbReference type="Pfam" id="PF14464"/>
    </source>
</evidence>
<keyword evidence="2" id="KW-0479">Metal-binding</keyword>
<protein>
    <recommendedName>
        <fullName evidence="6">JAB domain-containing protein</fullName>
    </recommendedName>
</protein>
<name>A0A381VJU9_9ZZZZ</name>
<dbReference type="GO" id="GO:0006508">
    <property type="term" value="P:proteolysis"/>
    <property type="evidence" value="ECO:0007669"/>
    <property type="project" value="UniProtKB-KW"/>
</dbReference>
<evidence type="ECO:0000256" key="3">
    <source>
        <dbReference type="ARBA" id="ARBA00022801"/>
    </source>
</evidence>
<dbReference type="Pfam" id="PF14464">
    <property type="entry name" value="Prok-JAB"/>
    <property type="match status" value="1"/>
</dbReference>
<organism evidence="7">
    <name type="scientific">marine metagenome</name>
    <dbReference type="NCBI Taxonomy" id="408172"/>
    <lineage>
        <taxon>unclassified sequences</taxon>
        <taxon>metagenomes</taxon>
        <taxon>ecological metagenomes</taxon>
    </lineage>
</organism>
<dbReference type="GO" id="GO:0008235">
    <property type="term" value="F:metalloexopeptidase activity"/>
    <property type="evidence" value="ECO:0007669"/>
    <property type="project" value="TreeGrafter"/>
</dbReference>
<accession>A0A381VJU9</accession>
<proteinExistence type="predicted"/>
<dbReference type="SUPFAM" id="SSF102712">
    <property type="entry name" value="JAB1/MPN domain"/>
    <property type="match status" value="1"/>
</dbReference>
<keyword evidence="1" id="KW-0645">Protease</keyword>
<dbReference type="AlphaFoldDB" id="A0A381VJU9"/>
<dbReference type="InterPro" id="IPR028090">
    <property type="entry name" value="JAB_dom_prok"/>
</dbReference>
<evidence type="ECO:0000256" key="4">
    <source>
        <dbReference type="ARBA" id="ARBA00022833"/>
    </source>
</evidence>
<dbReference type="PANTHER" id="PTHR34858">
    <property type="entry name" value="CYSO-CYSTEINE PEPTIDASE"/>
    <property type="match status" value="1"/>
</dbReference>
<reference evidence="7" key="1">
    <citation type="submission" date="2018-05" db="EMBL/GenBank/DDBJ databases">
        <authorList>
            <person name="Lanie J.A."/>
            <person name="Ng W.-L."/>
            <person name="Kazmierczak K.M."/>
            <person name="Andrzejewski T.M."/>
            <person name="Davidsen T.M."/>
            <person name="Wayne K.J."/>
            <person name="Tettelin H."/>
            <person name="Glass J.I."/>
            <person name="Rusch D."/>
            <person name="Podicherti R."/>
            <person name="Tsui H.-C.T."/>
            <person name="Winkler M.E."/>
        </authorList>
    </citation>
    <scope>NUCLEOTIDE SEQUENCE</scope>
</reference>
<evidence type="ECO:0000256" key="2">
    <source>
        <dbReference type="ARBA" id="ARBA00022723"/>
    </source>
</evidence>
<dbReference type="InterPro" id="IPR051929">
    <property type="entry name" value="VirAsm_ModProt"/>
</dbReference>